<dbReference type="RefSeq" id="WP_112223326.1">
    <property type="nucleotide sequence ID" value="NZ_CP047673.1"/>
</dbReference>
<name>A0A365KWW1_9BACL</name>
<protein>
    <submittedName>
        <fullName evidence="2">Formylglycine-generating enzyme family protein</fullName>
    </submittedName>
</protein>
<comment type="caution">
    <text evidence="2">The sequence shown here is derived from an EMBL/GenBank/DDBJ whole genome shotgun (WGS) entry which is preliminary data.</text>
</comment>
<dbReference type="InterPro" id="IPR042095">
    <property type="entry name" value="SUMF_sf"/>
</dbReference>
<evidence type="ECO:0000313" key="3">
    <source>
        <dbReference type="Proteomes" id="UP000251002"/>
    </source>
</evidence>
<dbReference type="Proteomes" id="UP000251002">
    <property type="component" value="Unassembled WGS sequence"/>
</dbReference>
<reference evidence="2 3" key="1">
    <citation type="submission" date="2018-06" db="EMBL/GenBank/DDBJ databases">
        <title>The draft genome sequences of strains SCU63 and S1.</title>
        <authorList>
            <person name="Gan L."/>
        </authorList>
    </citation>
    <scope>NUCLEOTIDE SEQUENCE [LARGE SCALE GENOMIC DNA]</scope>
    <source>
        <strain evidence="2 3">SCU63</strain>
    </source>
</reference>
<proteinExistence type="predicted"/>
<dbReference type="InterPro" id="IPR005532">
    <property type="entry name" value="SUMF_dom"/>
</dbReference>
<evidence type="ECO:0000259" key="1">
    <source>
        <dbReference type="Pfam" id="PF03781"/>
    </source>
</evidence>
<gene>
    <name evidence="2" type="ORF">DP120_08935</name>
</gene>
<dbReference type="InterPro" id="IPR051043">
    <property type="entry name" value="Sulfatase_Mod_Factor_Kinase"/>
</dbReference>
<organism evidence="2 3">
    <name type="scientific">Planococcus halotolerans</name>
    <dbReference type="NCBI Taxonomy" id="2233542"/>
    <lineage>
        <taxon>Bacteria</taxon>
        <taxon>Bacillati</taxon>
        <taxon>Bacillota</taxon>
        <taxon>Bacilli</taxon>
        <taxon>Bacillales</taxon>
        <taxon>Caryophanaceae</taxon>
        <taxon>Planococcus</taxon>
    </lineage>
</organism>
<dbReference type="Gene3D" id="3.90.1580.10">
    <property type="entry name" value="paralog of FGE (formylglycine-generating enzyme)"/>
    <property type="match status" value="1"/>
</dbReference>
<dbReference type="PANTHER" id="PTHR23150:SF19">
    <property type="entry name" value="FORMYLGLYCINE-GENERATING ENZYME"/>
    <property type="match status" value="1"/>
</dbReference>
<dbReference type="PANTHER" id="PTHR23150">
    <property type="entry name" value="SULFATASE MODIFYING FACTOR 1, 2"/>
    <property type="match status" value="1"/>
</dbReference>
<feature type="domain" description="Sulfatase-modifying factor enzyme-like" evidence="1">
    <location>
        <begin position="41"/>
        <end position="312"/>
    </location>
</feature>
<accession>A0A365KWW1</accession>
<dbReference type="SUPFAM" id="SSF56436">
    <property type="entry name" value="C-type lectin-like"/>
    <property type="match status" value="1"/>
</dbReference>
<sequence>MEREQTNCCSASRQDLAATGKAIEKDEFSPVQQEKELRFPEKMVRIEGGTFLMGTDDEEGFQADCEGPVREQYVKPFMMDSHTVTNVEFAQFVKETGYITEAERFGWSFVFFRFIARDIQVEVQQVAATPWWFAVEQAYWHQPEGPGSFIEDRMDHPVIHVSWNDAEAFARWAGKRLPTESEWEFAARGGLVQQKYPWGDELTPNGEHYCNIWQGAFPNTNTIEDGYIGTAPAVSFPRNGFGLYNMAGNVWEWCSNPFAQQTEEEWHQANIHRAMRGGSYLCHESYCNRYRVAARTSNTMDSSAGNIGFRCAADIEMEGSI</sequence>
<dbReference type="GO" id="GO:0120147">
    <property type="term" value="F:formylglycine-generating oxidase activity"/>
    <property type="evidence" value="ECO:0007669"/>
    <property type="project" value="TreeGrafter"/>
</dbReference>
<keyword evidence="3" id="KW-1185">Reference proteome</keyword>
<evidence type="ECO:0000313" key="2">
    <source>
        <dbReference type="EMBL" id="RAZ77599.1"/>
    </source>
</evidence>
<dbReference type="AlphaFoldDB" id="A0A365KWW1"/>
<dbReference type="EMBL" id="QLZR01000003">
    <property type="protein sequence ID" value="RAZ77599.1"/>
    <property type="molecule type" value="Genomic_DNA"/>
</dbReference>
<dbReference type="InterPro" id="IPR016187">
    <property type="entry name" value="CTDL_fold"/>
</dbReference>
<dbReference type="Pfam" id="PF03781">
    <property type="entry name" value="FGE-sulfatase"/>
    <property type="match status" value="1"/>
</dbReference>